<sequence>MLQFGSVVQAAPVEMGAQGIPHGAGIHQSFFCQFDLQGNVCQFGALFWGHAFIYRQWRRMALRPPARIADHNFANLDVAVTFGDALVNGLALHPNLPPQSGAAARQRHSNSRQRERKDIGKF</sequence>
<gene>
    <name evidence="2" type="ORF">HF909_07915</name>
</gene>
<proteinExistence type="predicted"/>
<accession>A0AA92K117</accession>
<reference evidence="3" key="1">
    <citation type="submission" date="2020-04" db="EMBL/GenBank/DDBJ databases">
        <title>Ralstonia solanacearum UW576, UW763, UW773, and UW774.</title>
        <authorList>
            <person name="Steidl O."/>
            <person name="Truchon A."/>
            <person name="Allen C."/>
        </authorList>
    </citation>
    <scope>NUCLEOTIDE SEQUENCE [LARGE SCALE GENOMIC DNA]</scope>
    <source>
        <strain evidence="3">UW774</strain>
    </source>
</reference>
<feature type="compositionally biased region" description="Basic and acidic residues" evidence="1">
    <location>
        <begin position="112"/>
        <end position="122"/>
    </location>
</feature>
<feature type="region of interest" description="Disordered" evidence="1">
    <location>
        <begin position="95"/>
        <end position="122"/>
    </location>
</feature>
<dbReference type="Proteomes" id="UP000593970">
    <property type="component" value="Chromosome"/>
</dbReference>
<organism evidence="2 3">
    <name type="scientific">Ralstonia solanacearum</name>
    <name type="common">Pseudomonas solanacearum</name>
    <dbReference type="NCBI Taxonomy" id="305"/>
    <lineage>
        <taxon>Bacteria</taxon>
        <taxon>Pseudomonadati</taxon>
        <taxon>Pseudomonadota</taxon>
        <taxon>Betaproteobacteria</taxon>
        <taxon>Burkholderiales</taxon>
        <taxon>Burkholderiaceae</taxon>
        <taxon>Ralstonia</taxon>
        <taxon>Ralstonia solanacearum species complex</taxon>
    </lineage>
</organism>
<protein>
    <submittedName>
        <fullName evidence="2">Uncharacterized protein</fullName>
    </submittedName>
</protein>
<dbReference type="EMBL" id="CP051169">
    <property type="protein sequence ID" value="QOK96368.1"/>
    <property type="molecule type" value="Genomic_DNA"/>
</dbReference>
<name>A0AA92K117_RALSL</name>
<dbReference type="AlphaFoldDB" id="A0AA92K117"/>
<evidence type="ECO:0000256" key="1">
    <source>
        <dbReference type="SAM" id="MobiDB-lite"/>
    </source>
</evidence>
<evidence type="ECO:0000313" key="2">
    <source>
        <dbReference type="EMBL" id="QOK96368.1"/>
    </source>
</evidence>
<evidence type="ECO:0000313" key="3">
    <source>
        <dbReference type="Proteomes" id="UP000593970"/>
    </source>
</evidence>